<dbReference type="EMBL" id="QJJK01000004">
    <property type="protein sequence ID" value="PXW60179.1"/>
    <property type="molecule type" value="Genomic_DNA"/>
</dbReference>
<dbReference type="CDD" id="cd06261">
    <property type="entry name" value="TM_PBP2"/>
    <property type="match status" value="1"/>
</dbReference>
<evidence type="ECO:0000256" key="2">
    <source>
        <dbReference type="ARBA" id="ARBA00022448"/>
    </source>
</evidence>
<evidence type="ECO:0000256" key="5">
    <source>
        <dbReference type="ARBA" id="ARBA00022989"/>
    </source>
</evidence>
<keyword evidence="3" id="KW-1003">Cell membrane</keyword>
<feature type="transmembrane region" description="Helical" evidence="7">
    <location>
        <begin position="14"/>
        <end position="35"/>
    </location>
</feature>
<name>A0A2V3U906_9HYPH</name>
<keyword evidence="2 7" id="KW-0813">Transport</keyword>
<dbReference type="Proteomes" id="UP000248021">
    <property type="component" value="Unassembled WGS sequence"/>
</dbReference>
<dbReference type="Gene3D" id="1.10.3720.10">
    <property type="entry name" value="MetI-like"/>
    <property type="match status" value="1"/>
</dbReference>
<feature type="transmembrane region" description="Helical" evidence="7">
    <location>
        <begin position="106"/>
        <end position="126"/>
    </location>
</feature>
<dbReference type="GO" id="GO:0005886">
    <property type="term" value="C:plasma membrane"/>
    <property type="evidence" value="ECO:0007669"/>
    <property type="project" value="UniProtKB-SubCell"/>
</dbReference>
<evidence type="ECO:0000313" key="9">
    <source>
        <dbReference type="Proteomes" id="UP000248021"/>
    </source>
</evidence>
<feature type="transmembrane region" description="Helical" evidence="7">
    <location>
        <begin position="242"/>
        <end position="268"/>
    </location>
</feature>
<keyword evidence="4 7" id="KW-0812">Transmembrane</keyword>
<feature type="transmembrane region" description="Helical" evidence="7">
    <location>
        <begin position="138"/>
        <end position="165"/>
    </location>
</feature>
<dbReference type="AlphaFoldDB" id="A0A2V3U906"/>
<evidence type="ECO:0000256" key="3">
    <source>
        <dbReference type="ARBA" id="ARBA00022475"/>
    </source>
</evidence>
<dbReference type="Pfam" id="PF19300">
    <property type="entry name" value="BPD_transp_1_N"/>
    <property type="match status" value="1"/>
</dbReference>
<dbReference type="PROSITE" id="PS50928">
    <property type="entry name" value="ABC_TM1"/>
    <property type="match status" value="1"/>
</dbReference>
<dbReference type="GO" id="GO:0071916">
    <property type="term" value="F:dipeptide transmembrane transporter activity"/>
    <property type="evidence" value="ECO:0007669"/>
    <property type="project" value="TreeGrafter"/>
</dbReference>
<comment type="caution">
    <text evidence="8">The sequence shown here is derived from an EMBL/GenBank/DDBJ whole genome shotgun (WGS) entry which is preliminary data.</text>
</comment>
<reference evidence="8 9" key="1">
    <citation type="submission" date="2018-05" db="EMBL/GenBank/DDBJ databases">
        <title>Genomic Encyclopedia of Type Strains, Phase IV (KMG-IV): sequencing the most valuable type-strain genomes for metagenomic binning, comparative biology and taxonomic classification.</title>
        <authorList>
            <person name="Goeker M."/>
        </authorList>
    </citation>
    <scope>NUCLEOTIDE SEQUENCE [LARGE SCALE GENOMIC DNA]</scope>
    <source>
        <strain evidence="8 9">DSM 6462</strain>
    </source>
</reference>
<dbReference type="Pfam" id="PF00528">
    <property type="entry name" value="BPD_transp_1"/>
    <property type="match status" value="1"/>
</dbReference>
<evidence type="ECO:0000313" key="8">
    <source>
        <dbReference type="EMBL" id="PXW60179.1"/>
    </source>
</evidence>
<comment type="similarity">
    <text evidence="7">Belongs to the binding-protein-dependent transport system permease family.</text>
</comment>
<dbReference type="InterPro" id="IPR045621">
    <property type="entry name" value="BPD_transp_1_N"/>
</dbReference>
<evidence type="ECO:0000256" key="1">
    <source>
        <dbReference type="ARBA" id="ARBA00004651"/>
    </source>
</evidence>
<dbReference type="PANTHER" id="PTHR43163:SF6">
    <property type="entry name" value="DIPEPTIDE TRANSPORT SYSTEM PERMEASE PROTEIN DPPB-RELATED"/>
    <property type="match status" value="1"/>
</dbReference>
<gene>
    <name evidence="8" type="ORF">C7450_104231</name>
</gene>
<proteinExistence type="inferred from homology"/>
<keyword evidence="9" id="KW-1185">Reference proteome</keyword>
<evidence type="ECO:0000256" key="6">
    <source>
        <dbReference type="ARBA" id="ARBA00023136"/>
    </source>
</evidence>
<dbReference type="InterPro" id="IPR035906">
    <property type="entry name" value="MetI-like_sf"/>
</dbReference>
<dbReference type="SUPFAM" id="SSF161098">
    <property type="entry name" value="MetI-like"/>
    <property type="match status" value="1"/>
</dbReference>
<dbReference type="InterPro" id="IPR000515">
    <property type="entry name" value="MetI-like"/>
</dbReference>
<sequence>MSPMQILKRLRGRLIDLCVIIVGVSVLVFGFIRMIPGDAVAIMLGANAEVTPDRLAALRSRLGLDLPVHEQYFAWLWKVLHGDFGVSIWTGRPVIDEIGAHVWPTLQLMLMAMFSAIVLAIPLGILMARMRGARGEPYVQAGSVVGLTVPPFWLGIVMILVFSAIMPKLQMLGYVPFSKDPLGNIQRMILPAFALSLPITANLARLLRSTLLEALQQDYIRTARAKGVSARRILYRHALRNAIISFVTSVGIQAGYLLGGAIVIEQVFAIPGLGRLILGAIAERNYPLLQATILLATAAFVLVNFVVDVIYTLIDPRISE</sequence>
<accession>A0A2V3U906</accession>
<feature type="transmembrane region" description="Helical" evidence="7">
    <location>
        <begin position="185"/>
        <end position="207"/>
    </location>
</feature>
<dbReference type="PANTHER" id="PTHR43163">
    <property type="entry name" value="DIPEPTIDE TRANSPORT SYSTEM PERMEASE PROTEIN DPPB-RELATED"/>
    <property type="match status" value="1"/>
</dbReference>
<comment type="subcellular location">
    <subcellularLocation>
        <location evidence="1 7">Cell membrane</location>
        <topology evidence="1 7">Multi-pass membrane protein</topology>
    </subcellularLocation>
</comment>
<evidence type="ECO:0000256" key="7">
    <source>
        <dbReference type="RuleBase" id="RU363032"/>
    </source>
</evidence>
<evidence type="ECO:0000256" key="4">
    <source>
        <dbReference type="ARBA" id="ARBA00022692"/>
    </source>
</evidence>
<protein>
    <submittedName>
        <fullName evidence="8">Peptide/nickel transport system permease protein</fullName>
    </submittedName>
</protein>
<organism evidence="8 9">
    <name type="scientific">Chelatococcus asaccharovorans</name>
    <dbReference type="NCBI Taxonomy" id="28210"/>
    <lineage>
        <taxon>Bacteria</taxon>
        <taxon>Pseudomonadati</taxon>
        <taxon>Pseudomonadota</taxon>
        <taxon>Alphaproteobacteria</taxon>
        <taxon>Hyphomicrobiales</taxon>
        <taxon>Chelatococcaceae</taxon>
        <taxon>Chelatococcus</taxon>
    </lineage>
</organism>
<keyword evidence="5 7" id="KW-1133">Transmembrane helix</keyword>
<feature type="transmembrane region" description="Helical" evidence="7">
    <location>
        <begin position="288"/>
        <end position="314"/>
    </location>
</feature>
<keyword evidence="6 7" id="KW-0472">Membrane</keyword>